<accession>A0AA86PLB5</accession>
<gene>
    <name evidence="1" type="ORF">HINF_LOCUS28256</name>
    <name evidence="2" type="ORF">HINF_LOCUS56533</name>
</gene>
<dbReference type="EMBL" id="CATOUU010000678">
    <property type="protein sequence ID" value="CAI9940611.1"/>
    <property type="molecule type" value="Genomic_DNA"/>
</dbReference>
<dbReference type="EMBL" id="CAXDID020000305">
    <property type="protein sequence ID" value="CAL6074211.1"/>
    <property type="molecule type" value="Genomic_DNA"/>
</dbReference>
<reference evidence="1" key="1">
    <citation type="submission" date="2023-06" db="EMBL/GenBank/DDBJ databases">
        <authorList>
            <person name="Kurt Z."/>
        </authorList>
    </citation>
    <scope>NUCLEOTIDE SEQUENCE</scope>
</reference>
<evidence type="ECO:0000313" key="3">
    <source>
        <dbReference type="Proteomes" id="UP001642409"/>
    </source>
</evidence>
<keyword evidence="3" id="KW-1185">Reference proteome</keyword>
<proteinExistence type="predicted"/>
<name>A0AA86PLB5_9EUKA</name>
<protein>
    <submittedName>
        <fullName evidence="2">Hypothetical_protein</fullName>
    </submittedName>
</protein>
<dbReference type="Proteomes" id="UP001642409">
    <property type="component" value="Unassembled WGS sequence"/>
</dbReference>
<evidence type="ECO:0000313" key="1">
    <source>
        <dbReference type="EMBL" id="CAI9940611.1"/>
    </source>
</evidence>
<sequence>MVTWFFTGGHATLLPQFGLKVSLNVNIQHKLIEVIKIYIQKYNNESSLREDSSFLCTYLFREVASFLQFLLIFVPIEDVALFFQLLLWNVHQLLNRSIFVQVLVNERAVVHLTLFDVDAQIKIGFRSHIMEP</sequence>
<organism evidence="1">
    <name type="scientific">Hexamita inflata</name>
    <dbReference type="NCBI Taxonomy" id="28002"/>
    <lineage>
        <taxon>Eukaryota</taxon>
        <taxon>Metamonada</taxon>
        <taxon>Diplomonadida</taxon>
        <taxon>Hexamitidae</taxon>
        <taxon>Hexamitinae</taxon>
        <taxon>Hexamita</taxon>
    </lineage>
</organism>
<reference evidence="2 3" key="2">
    <citation type="submission" date="2024-07" db="EMBL/GenBank/DDBJ databases">
        <authorList>
            <person name="Akdeniz Z."/>
        </authorList>
    </citation>
    <scope>NUCLEOTIDE SEQUENCE [LARGE SCALE GENOMIC DNA]</scope>
</reference>
<comment type="caution">
    <text evidence="1">The sequence shown here is derived from an EMBL/GenBank/DDBJ whole genome shotgun (WGS) entry which is preliminary data.</text>
</comment>
<dbReference type="AlphaFoldDB" id="A0AA86PLB5"/>
<evidence type="ECO:0000313" key="2">
    <source>
        <dbReference type="EMBL" id="CAL6074211.1"/>
    </source>
</evidence>